<dbReference type="Pfam" id="PF02358">
    <property type="entry name" value="Trehalose_PPase"/>
    <property type="match status" value="1"/>
</dbReference>
<comment type="cofactor">
    <cofactor evidence="4">
        <name>Mg(2+)</name>
        <dbReference type="ChEBI" id="CHEBI:18420"/>
    </cofactor>
</comment>
<protein>
    <recommendedName>
        <fullName evidence="4">Trehalose 6-phosphate phosphatase</fullName>
        <ecNumber evidence="4">3.1.3.12</ecNumber>
    </recommendedName>
</protein>
<dbReference type="EC" id="3.1.3.12" evidence="4"/>
<dbReference type="InterPro" id="IPR006379">
    <property type="entry name" value="HAD-SF_hydro_IIB"/>
</dbReference>
<comment type="similarity">
    <text evidence="2 4">Belongs to the trehalose phosphatase family.</text>
</comment>
<dbReference type="Gene3D" id="3.40.50.1000">
    <property type="entry name" value="HAD superfamily/HAD-like"/>
    <property type="match status" value="1"/>
</dbReference>
<comment type="function">
    <text evidence="4">Removes the phosphate from trehalose 6-phosphate to produce free trehalose.</text>
</comment>
<evidence type="ECO:0000256" key="3">
    <source>
        <dbReference type="ARBA" id="ARBA00022801"/>
    </source>
</evidence>
<comment type="caution">
    <text evidence="5">The sequence shown here is derived from an EMBL/GenBank/DDBJ whole genome shotgun (WGS) entry which is preliminary data.</text>
</comment>
<accession>A0A643F8Y0</accession>
<evidence type="ECO:0000313" key="6">
    <source>
        <dbReference type="Proteomes" id="UP000430120"/>
    </source>
</evidence>
<proteinExistence type="inferred from homology"/>
<dbReference type="InterPro" id="IPR003337">
    <property type="entry name" value="Trehalose_PPase"/>
</dbReference>
<dbReference type="GO" id="GO:0004805">
    <property type="term" value="F:trehalose-phosphatase activity"/>
    <property type="evidence" value="ECO:0007669"/>
    <property type="project" value="UniProtKB-EC"/>
</dbReference>
<evidence type="ECO:0000256" key="2">
    <source>
        <dbReference type="ARBA" id="ARBA00008770"/>
    </source>
</evidence>
<dbReference type="NCBIfam" id="TIGR01484">
    <property type="entry name" value="HAD-SF-IIB"/>
    <property type="match status" value="1"/>
</dbReference>
<dbReference type="InterPro" id="IPR036412">
    <property type="entry name" value="HAD-like_sf"/>
</dbReference>
<dbReference type="GO" id="GO:0046872">
    <property type="term" value="F:metal ion binding"/>
    <property type="evidence" value="ECO:0007669"/>
    <property type="project" value="UniProtKB-KW"/>
</dbReference>
<evidence type="ECO:0000256" key="4">
    <source>
        <dbReference type="RuleBase" id="RU361117"/>
    </source>
</evidence>
<dbReference type="Proteomes" id="UP000430120">
    <property type="component" value="Unassembled WGS sequence"/>
</dbReference>
<reference evidence="5 6" key="1">
    <citation type="submission" date="2019-09" db="EMBL/GenBank/DDBJ databases">
        <title>Draft genome sequences of 48 bacterial type strains from the CCUG.</title>
        <authorList>
            <person name="Tunovic T."/>
            <person name="Pineiro-Iglesias B."/>
            <person name="Unosson C."/>
            <person name="Inganas E."/>
            <person name="Ohlen M."/>
            <person name="Cardew S."/>
            <person name="Jensie-Markopoulos S."/>
            <person name="Salva-Serra F."/>
            <person name="Jaen-Luchoro D."/>
            <person name="Karlsson R."/>
            <person name="Svensson-Stadler L."/>
            <person name="Chun J."/>
            <person name="Moore E."/>
        </authorList>
    </citation>
    <scope>NUCLEOTIDE SEQUENCE [LARGE SCALE GENOMIC DNA]</scope>
    <source>
        <strain evidence="5 6">CCUG 30977</strain>
    </source>
</reference>
<dbReference type="Gene3D" id="3.30.70.1020">
    <property type="entry name" value="Trehalose-6-phosphate phosphatase related protein, domain 2"/>
    <property type="match status" value="1"/>
</dbReference>
<dbReference type="SUPFAM" id="SSF56784">
    <property type="entry name" value="HAD-like"/>
    <property type="match status" value="1"/>
</dbReference>
<evidence type="ECO:0000256" key="1">
    <source>
        <dbReference type="ARBA" id="ARBA00005199"/>
    </source>
</evidence>
<comment type="catalytic activity">
    <reaction evidence="4">
        <text>alpha,alpha-trehalose 6-phosphate + H2O = alpha,alpha-trehalose + phosphate</text>
        <dbReference type="Rhea" id="RHEA:23420"/>
        <dbReference type="ChEBI" id="CHEBI:15377"/>
        <dbReference type="ChEBI" id="CHEBI:16551"/>
        <dbReference type="ChEBI" id="CHEBI:43474"/>
        <dbReference type="ChEBI" id="CHEBI:58429"/>
        <dbReference type="EC" id="3.1.3.12"/>
    </reaction>
</comment>
<dbReference type="PANTHER" id="PTHR43768:SF3">
    <property type="entry name" value="TREHALOSE 6-PHOSPHATE PHOSPHATASE"/>
    <property type="match status" value="1"/>
</dbReference>
<dbReference type="AlphaFoldDB" id="A0A643F8Y0"/>
<dbReference type="UniPathway" id="UPA00299"/>
<dbReference type="EMBL" id="VZPB01000043">
    <property type="protein sequence ID" value="KAB0578090.1"/>
    <property type="molecule type" value="Genomic_DNA"/>
</dbReference>
<dbReference type="NCBIfam" id="TIGR00685">
    <property type="entry name" value="T6PP"/>
    <property type="match status" value="1"/>
</dbReference>
<dbReference type="RefSeq" id="WP_151125071.1">
    <property type="nucleotide sequence ID" value="NZ_CP088081.1"/>
</dbReference>
<dbReference type="InterPro" id="IPR044651">
    <property type="entry name" value="OTSB-like"/>
</dbReference>
<sequence>MRHLFSQEGEAALVAALQYQPLLAFDFDGTLAPIVPRPDDARVSLAVAGRLSQLMRWLPVAIVTGRRVDDVRERLGFVPSYIVGNHGAEDAADPAVAQALSEALESARELLAQREPVLRAAGVSVEDKQQSIALHYRLARDRERARQVIDEVLQGVGPTLTVFGGKLVVNLTPANAPDKAHAVRSLVARSGAGGALFAGDDLNDEPVFAAAAPHWLTIKIGREPAQTRAAFFLENPAEMALLLERILSLVPKLLGR</sequence>
<gene>
    <name evidence="5" type="primary">otsB</name>
    <name evidence="5" type="ORF">F7Q92_15850</name>
</gene>
<keyword evidence="3 4" id="KW-0378">Hydrolase</keyword>
<keyword evidence="4" id="KW-0479">Metal-binding</keyword>
<dbReference type="OrthoDB" id="9814913at2"/>
<comment type="pathway">
    <text evidence="1 4">Glycan biosynthesis; trehalose biosynthesis.</text>
</comment>
<keyword evidence="4" id="KW-0460">Magnesium</keyword>
<dbReference type="GO" id="GO:0005992">
    <property type="term" value="P:trehalose biosynthetic process"/>
    <property type="evidence" value="ECO:0007669"/>
    <property type="project" value="UniProtKB-UniPathway"/>
</dbReference>
<dbReference type="InterPro" id="IPR023214">
    <property type="entry name" value="HAD_sf"/>
</dbReference>
<name>A0A643F8Y0_IDEDE</name>
<evidence type="ECO:0000313" key="5">
    <source>
        <dbReference type="EMBL" id="KAB0578090.1"/>
    </source>
</evidence>
<keyword evidence="6" id="KW-1185">Reference proteome</keyword>
<dbReference type="PANTHER" id="PTHR43768">
    <property type="entry name" value="TREHALOSE 6-PHOSPHATE PHOSPHATASE"/>
    <property type="match status" value="1"/>
</dbReference>
<organism evidence="5 6">
    <name type="scientific">Ideonella dechloratans</name>
    <dbReference type="NCBI Taxonomy" id="36863"/>
    <lineage>
        <taxon>Bacteria</taxon>
        <taxon>Pseudomonadati</taxon>
        <taxon>Pseudomonadota</taxon>
        <taxon>Betaproteobacteria</taxon>
        <taxon>Burkholderiales</taxon>
        <taxon>Sphaerotilaceae</taxon>
        <taxon>Ideonella</taxon>
    </lineage>
</organism>